<dbReference type="AlphaFoldDB" id="A0ABD0VKL5"/>
<gene>
    <name evidence="1" type="ORF">M5K25_004024</name>
</gene>
<reference evidence="1 2" key="1">
    <citation type="journal article" date="2024" name="Plant Biotechnol. J.">
        <title>Dendrobium thyrsiflorum genome and its molecular insights into genes involved in important horticultural traits.</title>
        <authorList>
            <person name="Chen B."/>
            <person name="Wang J.Y."/>
            <person name="Zheng P.J."/>
            <person name="Li K.L."/>
            <person name="Liang Y.M."/>
            <person name="Chen X.F."/>
            <person name="Zhang C."/>
            <person name="Zhao X."/>
            <person name="He X."/>
            <person name="Zhang G.Q."/>
            <person name="Liu Z.J."/>
            <person name="Xu Q."/>
        </authorList>
    </citation>
    <scope>NUCLEOTIDE SEQUENCE [LARGE SCALE GENOMIC DNA]</scope>
    <source>
        <strain evidence="1">GZMU011</strain>
    </source>
</reference>
<keyword evidence="2" id="KW-1185">Reference proteome</keyword>
<comment type="caution">
    <text evidence="1">The sequence shown here is derived from an EMBL/GenBank/DDBJ whole genome shotgun (WGS) entry which is preliminary data.</text>
</comment>
<sequence>MGDPEIVSGFVFDEEGRTDILGSPFFDVFFGFYETADDYLDRILYQLSLSLEEHIRPGRWIINSQPPPPPLPVTSLADTIPSRHLSYGGIARVAFNDLPLAPLQEFVPSFPNRRPTPLPAGLLPQSAHPLPLSLSLSLIFSPRLYSHVWEIRKLFFGFVFDEKGRTDILGSPFFDMFFGFDETADDYLDRILYQLSLSLEEHIRPRRWIINSRPPPPPLPATSPTDTIPSRHLSYGGIARVPFNDLQLAPLQECE</sequence>
<proteinExistence type="predicted"/>
<protein>
    <submittedName>
        <fullName evidence="1">Uncharacterized protein</fullName>
    </submittedName>
</protein>
<dbReference type="EMBL" id="JANQDX010000004">
    <property type="protein sequence ID" value="KAL0925659.1"/>
    <property type="molecule type" value="Genomic_DNA"/>
</dbReference>
<evidence type="ECO:0000313" key="1">
    <source>
        <dbReference type="EMBL" id="KAL0925659.1"/>
    </source>
</evidence>
<name>A0ABD0VKL5_DENTH</name>
<accession>A0ABD0VKL5</accession>
<organism evidence="1 2">
    <name type="scientific">Dendrobium thyrsiflorum</name>
    <name type="common">Pinecone-like raceme dendrobium</name>
    <name type="synonym">Orchid</name>
    <dbReference type="NCBI Taxonomy" id="117978"/>
    <lineage>
        <taxon>Eukaryota</taxon>
        <taxon>Viridiplantae</taxon>
        <taxon>Streptophyta</taxon>
        <taxon>Embryophyta</taxon>
        <taxon>Tracheophyta</taxon>
        <taxon>Spermatophyta</taxon>
        <taxon>Magnoliopsida</taxon>
        <taxon>Liliopsida</taxon>
        <taxon>Asparagales</taxon>
        <taxon>Orchidaceae</taxon>
        <taxon>Epidendroideae</taxon>
        <taxon>Malaxideae</taxon>
        <taxon>Dendrobiinae</taxon>
        <taxon>Dendrobium</taxon>
    </lineage>
</organism>
<dbReference type="Proteomes" id="UP001552299">
    <property type="component" value="Unassembled WGS sequence"/>
</dbReference>
<evidence type="ECO:0000313" key="2">
    <source>
        <dbReference type="Proteomes" id="UP001552299"/>
    </source>
</evidence>